<protein>
    <submittedName>
        <fullName evidence="1">Uncharacterized protein</fullName>
    </submittedName>
</protein>
<sequence length="169" mass="18772">MKLWAPAEKKWEDGRSWGRKLEERPVSGACNHGILCSAPAFAQLRKTNWWRYAHDGNRAANQACSERLEADCAEQPSSGGTGCMRATDIVIQSASFPGLQLLRLRDAKASSARERKGDGTSLLILDGFTKLDEDQLKTSGSFALTPILLFSKPKYRDRDLLLGSRLYQV</sequence>
<reference evidence="1 2" key="1">
    <citation type="submission" date="2023-01" db="EMBL/GenBank/DDBJ databases">
        <title>Analysis of 21 Apiospora genomes using comparative genomics revels a genus with tremendous synthesis potential of carbohydrate active enzymes and secondary metabolites.</title>
        <authorList>
            <person name="Sorensen T."/>
        </authorList>
    </citation>
    <scope>NUCLEOTIDE SEQUENCE [LARGE SCALE GENOMIC DNA]</scope>
    <source>
        <strain evidence="1 2">CBS 20057</strain>
    </source>
</reference>
<dbReference type="Proteomes" id="UP001396898">
    <property type="component" value="Unassembled WGS sequence"/>
</dbReference>
<name>A0ABR1R341_9PEZI</name>
<organism evidence="1 2">
    <name type="scientific">Apiospora marii</name>
    <dbReference type="NCBI Taxonomy" id="335849"/>
    <lineage>
        <taxon>Eukaryota</taxon>
        <taxon>Fungi</taxon>
        <taxon>Dikarya</taxon>
        <taxon>Ascomycota</taxon>
        <taxon>Pezizomycotina</taxon>
        <taxon>Sordariomycetes</taxon>
        <taxon>Xylariomycetidae</taxon>
        <taxon>Amphisphaeriales</taxon>
        <taxon>Apiosporaceae</taxon>
        <taxon>Apiospora</taxon>
    </lineage>
</organism>
<proteinExistence type="predicted"/>
<keyword evidence="2" id="KW-1185">Reference proteome</keyword>
<accession>A0ABR1R341</accession>
<evidence type="ECO:0000313" key="2">
    <source>
        <dbReference type="Proteomes" id="UP001396898"/>
    </source>
</evidence>
<comment type="caution">
    <text evidence="1">The sequence shown here is derived from an EMBL/GenBank/DDBJ whole genome shotgun (WGS) entry which is preliminary data.</text>
</comment>
<dbReference type="EMBL" id="JAQQWI010000021">
    <property type="protein sequence ID" value="KAK7998620.1"/>
    <property type="molecule type" value="Genomic_DNA"/>
</dbReference>
<evidence type="ECO:0000313" key="1">
    <source>
        <dbReference type="EMBL" id="KAK7998620.1"/>
    </source>
</evidence>
<gene>
    <name evidence="1" type="ORF">PG991_015099</name>
</gene>